<comment type="caution">
    <text evidence="6">The sequence shown here is derived from an EMBL/GenBank/DDBJ whole genome shotgun (WGS) entry which is preliminary data.</text>
</comment>
<feature type="compositionally biased region" description="Basic and acidic residues" evidence="5">
    <location>
        <begin position="890"/>
        <end position="908"/>
    </location>
</feature>
<feature type="compositionally biased region" description="Basic and acidic residues" evidence="5">
    <location>
        <begin position="1"/>
        <end position="32"/>
    </location>
</feature>
<feature type="region of interest" description="Disordered" evidence="5">
    <location>
        <begin position="890"/>
        <end position="920"/>
    </location>
</feature>
<dbReference type="OrthoDB" id="6619788at2759"/>
<evidence type="ECO:0000256" key="3">
    <source>
        <dbReference type="ARBA" id="ARBA00022574"/>
    </source>
</evidence>
<keyword evidence="2" id="KW-0963">Cytoplasm</keyword>
<feature type="compositionally biased region" description="Basic and acidic residues" evidence="5">
    <location>
        <begin position="75"/>
        <end position="89"/>
    </location>
</feature>
<dbReference type="PANTHER" id="PTHR12442">
    <property type="entry name" value="DYNEIN INTERMEDIATE CHAIN"/>
    <property type="match status" value="1"/>
</dbReference>
<reference evidence="6" key="1">
    <citation type="submission" date="2021-10" db="EMBL/GenBank/DDBJ databases">
        <title>Tropical sea cucumber genome reveals ecological adaptation and Cuvierian tubules defense mechanism.</title>
        <authorList>
            <person name="Chen T."/>
        </authorList>
    </citation>
    <scope>NUCLEOTIDE SEQUENCE</scope>
    <source>
        <strain evidence="6">Nanhai2018</strain>
        <tissue evidence="6">Muscle</tissue>
    </source>
</reference>
<dbReference type="InterPro" id="IPR036322">
    <property type="entry name" value="WD40_repeat_dom_sf"/>
</dbReference>
<organism evidence="6 7">
    <name type="scientific">Holothuria leucospilota</name>
    <name type="common">Black long sea cucumber</name>
    <name type="synonym">Mertensiothuria leucospilota</name>
    <dbReference type="NCBI Taxonomy" id="206669"/>
    <lineage>
        <taxon>Eukaryota</taxon>
        <taxon>Metazoa</taxon>
        <taxon>Echinodermata</taxon>
        <taxon>Eleutherozoa</taxon>
        <taxon>Echinozoa</taxon>
        <taxon>Holothuroidea</taxon>
        <taxon>Aspidochirotacea</taxon>
        <taxon>Aspidochirotida</taxon>
        <taxon>Holothuriidae</taxon>
        <taxon>Holothuria</taxon>
    </lineage>
</organism>
<keyword evidence="7" id="KW-1185">Reference proteome</keyword>
<dbReference type="GO" id="GO:0036159">
    <property type="term" value="P:inner dynein arm assembly"/>
    <property type="evidence" value="ECO:0007669"/>
    <property type="project" value="TreeGrafter"/>
</dbReference>
<dbReference type="InterPro" id="IPR001680">
    <property type="entry name" value="WD40_rpt"/>
</dbReference>
<protein>
    <submittedName>
        <fullName evidence="6">WD repeat-containing protein 63</fullName>
    </submittedName>
</protein>
<evidence type="ECO:0000256" key="1">
    <source>
        <dbReference type="ARBA" id="ARBA00004496"/>
    </source>
</evidence>
<dbReference type="InterPro" id="IPR015943">
    <property type="entry name" value="WD40/YVTN_repeat-like_dom_sf"/>
</dbReference>
<keyword evidence="4" id="KW-0677">Repeat</keyword>
<dbReference type="GO" id="GO:0045504">
    <property type="term" value="F:dynein heavy chain binding"/>
    <property type="evidence" value="ECO:0007669"/>
    <property type="project" value="TreeGrafter"/>
</dbReference>
<sequence length="956" mass="107584">MADNEAVKDKPQENEAVMKETDKPEGKEETSSEIKPPSTSDSKGDDGKKAESRVKSAKSKDKGKKGGGKGGGKSKPVEATEEPAEKSGEDVMIPIFLSSKSQEIFQCVAEEDVTEANPHKLIPKEAIIQDMKDRAAISDFHPVKQLILDYPADEVLIIYDADFKYGQNFVLIGSEEEKQKILNPAADQPADGEGGVAGEDGAQEEPEVVVFEYAPPEPKEWVSLGSEVEIEEAAVKETEQKIHITIKRPRREFGAPVTFSDRNADDAKDGYIECVSYEDKSFNLKMVELDKQIQAVATYSDNGSQTEWKHPCNKYSQYAPREFTEEEQKEMLSLEKLLSFINRVIPRFELALQQNEIMDVFRNDWKELGSEDDTFGSKSDNHLKEYQSFTDLQFSRDKVLTCIEWHPTIKGIIAVSCAERMTFDERIDNSSKIIMSPSLILIWSFADPIHPQILLEAPEDIFCFKFNPSDPNIIAGGCVNGQIVLWDISKHVDRLKNTQRGKQSKKSAMLNVRYGRGREKPGFEDDNSDKTPVVRYCASAAIEHGHRSAVADIQWLPDHMEVNRFGITVENRNLQCCQLLTASTDGTIGIWDTRPPKGHSQPADDGKEDNPLGVATTFKHLDLTWKPTIKIQMNRLEGSGNYGPIRVSFKERQGDRTLLQKEGSAGKSSIDRKESSIGGFGLRSGSAKEKRPLEGATTKFFVGTEDGELIYADLKLEKDPDSGKLVPPRPDFVKACHDRGINTLQRSPFFKDILLVVGGWNFSIWKEGRESNPLLISAAASKQLTCGFWSPTRPAVFYLGTTEGNIEVWDLLDRTHEASLSQNISASSITSVFPWHLSQKQQLLAVSDKVGTLHILEVPWTLRNLTPGELTNITNYFEREDKRLEYQENRQSFHQENKRKLDAEEAAKKMAQPPEATTEEIDNKMRTLWLEYVEDERKFLEELGLIEQKEEPLPEI</sequence>
<keyword evidence="3" id="KW-0853">WD repeat</keyword>
<dbReference type="EMBL" id="JAIZAY010000006">
    <property type="protein sequence ID" value="KAJ8040518.1"/>
    <property type="molecule type" value="Genomic_DNA"/>
</dbReference>
<dbReference type="Gene3D" id="2.130.10.10">
    <property type="entry name" value="YVTN repeat-like/Quinoprotein amine dehydrogenase"/>
    <property type="match status" value="2"/>
</dbReference>
<dbReference type="Pfam" id="PF00400">
    <property type="entry name" value="WD40"/>
    <property type="match status" value="2"/>
</dbReference>
<feature type="region of interest" description="Disordered" evidence="5">
    <location>
        <begin position="653"/>
        <end position="689"/>
    </location>
</feature>
<dbReference type="PANTHER" id="PTHR12442:SF5">
    <property type="entry name" value="DYNEIN AXONEMAL INTERMEDIATE CHAIN 3"/>
    <property type="match status" value="1"/>
</dbReference>
<comment type="subcellular location">
    <subcellularLocation>
        <location evidence="1">Cytoplasm</location>
    </subcellularLocation>
</comment>
<dbReference type="GO" id="GO:0045503">
    <property type="term" value="F:dynein light chain binding"/>
    <property type="evidence" value="ECO:0007669"/>
    <property type="project" value="TreeGrafter"/>
</dbReference>
<dbReference type="InterPro" id="IPR050687">
    <property type="entry name" value="Dynein_IC"/>
</dbReference>
<dbReference type="GO" id="GO:0060294">
    <property type="term" value="P:cilium movement involved in cell motility"/>
    <property type="evidence" value="ECO:0007669"/>
    <property type="project" value="TreeGrafter"/>
</dbReference>
<evidence type="ECO:0000313" key="6">
    <source>
        <dbReference type="EMBL" id="KAJ8040518.1"/>
    </source>
</evidence>
<dbReference type="AlphaFoldDB" id="A0A9Q1C720"/>
<feature type="compositionally biased region" description="Basic and acidic residues" evidence="5">
    <location>
        <begin position="42"/>
        <end position="60"/>
    </location>
</feature>
<evidence type="ECO:0000256" key="4">
    <source>
        <dbReference type="ARBA" id="ARBA00022737"/>
    </source>
</evidence>
<gene>
    <name evidence="6" type="ORF">HOLleu_14833</name>
</gene>
<dbReference type="GO" id="GO:0036156">
    <property type="term" value="C:inner dynein arm"/>
    <property type="evidence" value="ECO:0007669"/>
    <property type="project" value="TreeGrafter"/>
</dbReference>
<evidence type="ECO:0000256" key="5">
    <source>
        <dbReference type="SAM" id="MobiDB-lite"/>
    </source>
</evidence>
<dbReference type="Proteomes" id="UP001152320">
    <property type="component" value="Chromosome 6"/>
</dbReference>
<dbReference type="SUPFAM" id="SSF50978">
    <property type="entry name" value="WD40 repeat-like"/>
    <property type="match status" value="1"/>
</dbReference>
<evidence type="ECO:0000313" key="7">
    <source>
        <dbReference type="Proteomes" id="UP001152320"/>
    </source>
</evidence>
<accession>A0A9Q1C720</accession>
<proteinExistence type="predicted"/>
<name>A0A9Q1C720_HOLLE</name>
<feature type="region of interest" description="Disordered" evidence="5">
    <location>
        <begin position="1"/>
        <end position="91"/>
    </location>
</feature>
<dbReference type="SMART" id="SM00320">
    <property type="entry name" value="WD40"/>
    <property type="match status" value="4"/>
</dbReference>
<evidence type="ECO:0000256" key="2">
    <source>
        <dbReference type="ARBA" id="ARBA00022490"/>
    </source>
</evidence>